<reference evidence="4 5" key="1">
    <citation type="submission" date="2018-03" db="EMBL/GenBank/DDBJ databases">
        <title>Whole genome sequencing of Histamine producing bacteria.</title>
        <authorList>
            <person name="Butler K."/>
        </authorList>
    </citation>
    <scope>NUCLEOTIDE SEQUENCE [LARGE SCALE GENOMIC DNA]</scope>
    <source>
        <strain evidence="4 5">DSM 19138</strain>
    </source>
</reference>
<comment type="caution">
    <text evidence="4">The sequence shown here is derived from an EMBL/GenBank/DDBJ whole genome shotgun (WGS) entry which is preliminary data.</text>
</comment>
<protein>
    <recommendedName>
        <fullName evidence="3">Bacterial EndoU nuclease domain-containing protein</fullName>
    </recommendedName>
</protein>
<dbReference type="AlphaFoldDB" id="A0A2T3NFP6"/>
<dbReference type="RefSeq" id="WP_107298206.1">
    <property type="nucleotide sequence ID" value="NZ_PYMB01000003.1"/>
</dbReference>
<evidence type="ECO:0000259" key="3">
    <source>
        <dbReference type="Pfam" id="PF14436"/>
    </source>
</evidence>
<feature type="signal peptide" evidence="2">
    <location>
        <begin position="1"/>
        <end position="19"/>
    </location>
</feature>
<organism evidence="4 5">
    <name type="scientific">Photobacterium rosenbergii</name>
    <dbReference type="NCBI Taxonomy" id="294936"/>
    <lineage>
        <taxon>Bacteria</taxon>
        <taxon>Pseudomonadati</taxon>
        <taxon>Pseudomonadota</taxon>
        <taxon>Gammaproteobacteria</taxon>
        <taxon>Vibrionales</taxon>
        <taxon>Vibrionaceae</taxon>
        <taxon>Photobacterium</taxon>
    </lineage>
</organism>
<dbReference type="OrthoDB" id="570830at2"/>
<sequence length="254" mass="28735">MKTQIVTASFLALSSQVAADNRVPFFDNDPSTAYAPAYTFEYKPIDKDVLEICGDWGYVVTSNDLKSFFNKHPDLTERLLSIDNSLTQKKLVRLWAENDGFTHIFCGEREKNGTLGGLHYAPRYKALFDQNHISMCKLGTTNCFDPSKNEIVEDKGIYSIPVSYIKPDGREGLKPVNGYNLEMNADEILYEATRGYFKLNGRKGCFLNIPETNDYPAHTAVIVSTRNNAITTFYSVGPNGRKYNARRYNTKDCE</sequence>
<feature type="chain" id="PRO_5015612216" description="Bacterial EndoU nuclease domain-containing protein" evidence="2">
    <location>
        <begin position="20"/>
        <end position="254"/>
    </location>
</feature>
<dbReference type="EMBL" id="PYMB01000003">
    <property type="protein sequence ID" value="PSW13387.1"/>
    <property type="molecule type" value="Genomic_DNA"/>
</dbReference>
<keyword evidence="1" id="KW-0378">Hydrolase</keyword>
<proteinExistence type="predicted"/>
<evidence type="ECO:0000256" key="1">
    <source>
        <dbReference type="ARBA" id="ARBA00022801"/>
    </source>
</evidence>
<gene>
    <name evidence="4" type="ORF">C9J01_11125</name>
</gene>
<dbReference type="GO" id="GO:0004540">
    <property type="term" value="F:RNA nuclease activity"/>
    <property type="evidence" value="ECO:0007669"/>
    <property type="project" value="UniProtKB-ARBA"/>
</dbReference>
<dbReference type="InterPro" id="IPR037227">
    <property type="entry name" value="EndoU-like"/>
</dbReference>
<evidence type="ECO:0000313" key="5">
    <source>
        <dbReference type="Proteomes" id="UP000241346"/>
    </source>
</evidence>
<accession>A0A2T3NFP6</accession>
<dbReference type="Pfam" id="PF14436">
    <property type="entry name" value="EndoU_bacteria"/>
    <property type="match status" value="1"/>
</dbReference>
<dbReference type="InterPro" id="IPR029501">
    <property type="entry name" value="EndoU_bac"/>
</dbReference>
<dbReference type="GO" id="GO:0004519">
    <property type="term" value="F:endonuclease activity"/>
    <property type="evidence" value="ECO:0007669"/>
    <property type="project" value="InterPro"/>
</dbReference>
<dbReference type="SUPFAM" id="SSF142877">
    <property type="entry name" value="EndoU-like"/>
    <property type="match status" value="1"/>
</dbReference>
<name>A0A2T3NFP6_9GAMM</name>
<dbReference type="Proteomes" id="UP000241346">
    <property type="component" value="Unassembled WGS sequence"/>
</dbReference>
<evidence type="ECO:0000313" key="4">
    <source>
        <dbReference type="EMBL" id="PSW13387.1"/>
    </source>
</evidence>
<feature type="domain" description="Bacterial EndoU nuclease" evidence="3">
    <location>
        <begin position="98"/>
        <end position="235"/>
    </location>
</feature>
<dbReference type="GO" id="GO:0016787">
    <property type="term" value="F:hydrolase activity"/>
    <property type="evidence" value="ECO:0007669"/>
    <property type="project" value="UniProtKB-KW"/>
</dbReference>
<evidence type="ECO:0000256" key="2">
    <source>
        <dbReference type="SAM" id="SignalP"/>
    </source>
</evidence>
<keyword evidence="2" id="KW-0732">Signal</keyword>